<accession>A0A2Z6E0R0</accession>
<dbReference type="AlphaFoldDB" id="A0A2Z6E0R0"/>
<name>A0A2Z6E0R0_HYDTE</name>
<evidence type="ECO:0000259" key="1">
    <source>
        <dbReference type="Pfam" id="PF01850"/>
    </source>
</evidence>
<dbReference type="Pfam" id="PF01850">
    <property type="entry name" value="PIN"/>
    <property type="match status" value="1"/>
</dbReference>
<geneLocation type="plasmid" evidence="3">
    <name>pth1 dna</name>
</geneLocation>
<dbReference type="OrthoDB" id="8687082at2"/>
<gene>
    <name evidence="2" type="ORF">HPTL_P031</name>
</gene>
<dbReference type="Proteomes" id="UP000262004">
    <property type="component" value="Plasmid pTH1"/>
</dbReference>
<evidence type="ECO:0000313" key="2">
    <source>
        <dbReference type="EMBL" id="BBD78376.1"/>
    </source>
</evidence>
<feature type="domain" description="PIN" evidence="1">
    <location>
        <begin position="4"/>
        <end position="118"/>
    </location>
</feature>
<dbReference type="InterPro" id="IPR029060">
    <property type="entry name" value="PIN-like_dom_sf"/>
</dbReference>
<keyword evidence="2" id="KW-0614">Plasmid</keyword>
<dbReference type="EMBL" id="AP018559">
    <property type="protein sequence ID" value="BBD78376.1"/>
    <property type="molecule type" value="Genomic_DNA"/>
</dbReference>
<dbReference type="CDD" id="cd18692">
    <property type="entry name" value="PIN_VapC-like"/>
    <property type="match status" value="1"/>
</dbReference>
<sequence>MRVALDTNILAYAEGIGDERRCRMAIQLVEQLPSNEVVLPAQTLGELSRVLTSKAKRSAEQTREAVLSWADSFAVVDSTWGAFQSALDLIVDHQLPIWDALILAVAAENRCRLLLSEDFHDGFTWRGVTVANPFVASCSPLLIRLLRITK</sequence>
<proteinExistence type="predicted"/>
<dbReference type="RefSeq" id="WP_119336215.1">
    <property type="nucleotide sequence ID" value="NZ_AP018559.1"/>
</dbReference>
<protein>
    <submittedName>
        <fullName evidence="2">PIN domain nuclease</fullName>
    </submittedName>
</protein>
<evidence type="ECO:0000313" key="3">
    <source>
        <dbReference type="Proteomes" id="UP000262004"/>
    </source>
</evidence>
<organism evidence="2 3">
    <name type="scientific">Hydrogenophilus thermoluteolus</name>
    <name type="common">Pseudomonas hydrogenothermophila</name>
    <dbReference type="NCBI Taxonomy" id="297"/>
    <lineage>
        <taxon>Bacteria</taxon>
        <taxon>Pseudomonadati</taxon>
        <taxon>Pseudomonadota</taxon>
        <taxon>Hydrogenophilia</taxon>
        <taxon>Hydrogenophilales</taxon>
        <taxon>Hydrogenophilaceae</taxon>
        <taxon>Hydrogenophilus</taxon>
    </lineage>
</organism>
<dbReference type="Gene3D" id="3.40.50.1010">
    <property type="entry name" value="5'-nuclease"/>
    <property type="match status" value="1"/>
</dbReference>
<reference evidence="2 3" key="1">
    <citation type="submission" date="2018-04" db="EMBL/GenBank/DDBJ databases">
        <title>Complete genome sequence of Hydrogenophilus thermoluteolus TH-1.</title>
        <authorList>
            <person name="Arai H."/>
        </authorList>
    </citation>
    <scope>NUCLEOTIDE SEQUENCE [LARGE SCALE GENOMIC DNA]</scope>
    <source>
        <strain evidence="2 3">TH-1</strain>
        <plasmid evidence="3">pth1 dna</plasmid>
    </source>
</reference>
<dbReference type="SUPFAM" id="SSF88723">
    <property type="entry name" value="PIN domain-like"/>
    <property type="match status" value="1"/>
</dbReference>
<keyword evidence="3" id="KW-1185">Reference proteome</keyword>
<dbReference type="KEGG" id="htl:HPTL_P031"/>
<dbReference type="InterPro" id="IPR002716">
    <property type="entry name" value="PIN_dom"/>
</dbReference>